<dbReference type="Proteomes" id="UP000515680">
    <property type="component" value="Chromosome"/>
</dbReference>
<dbReference type="NCBIfam" id="NF004792">
    <property type="entry name" value="PRK06139.1"/>
    <property type="match status" value="1"/>
</dbReference>
<sequence>MLALIIHGDGCLREGSIMIDPATGMKPGERYRVSDPDEVQQFPGFFLDGKYYLEPELLTAVGWLEGRRFIYDNLTPTGEPVFADRFAGTVEDLTLHVVEGPALKLSRVDAGAGEAAASHTERPSPTPHRPSAQRRLQGQLVVITGASSGIGRATAKAFACQGARLVLAARDEQALFEVLDECTECGTDALVVVTDVTRSEQVEALAVRAAEFGHGRIDIWINNAGVGAVGSFDQTPLPAHEQVIQTDLLGYLRGAHAALPYFKAQGRGILINTLSVGSWVAQPYAAAYSASKFGLRGLTEALRGELTEYPDIHVCDIYPAVMDTPGFRDGGNYTGHALKPPGPVYDPALVAKAMVACAVSPRAHTTVGSAARLAHLASHLVPRLAQFTGWLTRLGIERSPKAAVSDGNLFQPPVGTRGVQGGWRTAGHPAPALLVTAAVLILGSCALATLRRKRR</sequence>
<feature type="region of interest" description="Disordered" evidence="4">
    <location>
        <begin position="109"/>
        <end position="134"/>
    </location>
</feature>
<dbReference type="PANTHER" id="PTHR44196">
    <property type="entry name" value="DEHYDROGENASE/REDUCTASE SDR FAMILY MEMBER 7B"/>
    <property type="match status" value="1"/>
</dbReference>
<keyword evidence="5" id="KW-0812">Transmembrane</keyword>
<evidence type="ECO:0008006" key="8">
    <source>
        <dbReference type="Google" id="ProtNLM"/>
    </source>
</evidence>
<dbReference type="SUPFAM" id="SSF51735">
    <property type="entry name" value="NAD(P)-binding Rossmann-fold domains"/>
    <property type="match status" value="1"/>
</dbReference>
<evidence type="ECO:0000256" key="3">
    <source>
        <dbReference type="RuleBase" id="RU000363"/>
    </source>
</evidence>
<comment type="similarity">
    <text evidence="1 3">Belongs to the short-chain dehydrogenases/reductases (SDR) family.</text>
</comment>
<accession>A0A6S5TJJ6</accession>
<evidence type="ECO:0000313" key="6">
    <source>
        <dbReference type="EMBL" id="BBT40570.1"/>
    </source>
</evidence>
<dbReference type="PANTHER" id="PTHR44196:SF1">
    <property type="entry name" value="DEHYDROGENASE_REDUCTASE SDR FAMILY MEMBER 7B"/>
    <property type="match status" value="1"/>
</dbReference>
<dbReference type="PROSITE" id="PS00061">
    <property type="entry name" value="ADH_SHORT"/>
    <property type="match status" value="1"/>
</dbReference>
<dbReference type="GO" id="GO:0016020">
    <property type="term" value="C:membrane"/>
    <property type="evidence" value="ECO:0007669"/>
    <property type="project" value="TreeGrafter"/>
</dbReference>
<keyword evidence="5" id="KW-0472">Membrane</keyword>
<dbReference type="Pfam" id="PF00106">
    <property type="entry name" value="adh_short"/>
    <property type="match status" value="1"/>
</dbReference>
<dbReference type="Gene3D" id="3.40.50.720">
    <property type="entry name" value="NAD(P)-binding Rossmann-like Domain"/>
    <property type="match status" value="1"/>
</dbReference>
<dbReference type="InterPro" id="IPR020904">
    <property type="entry name" value="Sc_DH/Rdtase_CS"/>
</dbReference>
<feature type="transmembrane region" description="Helical" evidence="5">
    <location>
        <begin position="430"/>
        <end position="450"/>
    </location>
</feature>
<gene>
    <name evidence="6" type="ORF">WP8W18C01_29110</name>
</gene>
<dbReference type="EMBL" id="AP022227">
    <property type="protein sequence ID" value="BBT40570.1"/>
    <property type="molecule type" value="Genomic_DNA"/>
</dbReference>
<protein>
    <recommendedName>
        <fullName evidence="8">Short chain dehydrogenase</fullName>
    </recommendedName>
</protein>
<dbReference type="InterPro" id="IPR002347">
    <property type="entry name" value="SDR_fam"/>
</dbReference>
<name>A0A6S5TJJ6_PSEPU</name>
<organism evidence="6 7">
    <name type="scientific">Pseudomonas putida</name>
    <name type="common">Arthrobacter siderocapsulatus</name>
    <dbReference type="NCBI Taxonomy" id="303"/>
    <lineage>
        <taxon>Bacteria</taxon>
        <taxon>Pseudomonadati</taxon>
        <taxon>Pseudomonadota</taxon>
        <taxon>Gammaproteobacteria</taxon>
        <taxon>Pseudomonadales</taxon>
        <taxon>Pseudomonadaceae</taxon>
        <taxon>Pseudomonas</taxon>
    </lineage>
</organism>
<evidence type="ECO:0000256" key="2">
    <source>
        <dbReference type="ARBA" id="ARBA00023002"/>
    </source>
</evidence>
<dbReference type="PRINTS" id="PR00081">
    <property type="entry name" value="GDHRDH"/>
</dbReference>
<dbReference type="AlphaFoldDB" id="A0A6S5TJJ6"/>
<proteinExistence type="inferred from homology"/>
<reference evidence="6 7" key="1">
    <citation type="submission" date="2019-12" db="EMBL/GenBank/DDBJ databases">
        <title>complete genome sequences of Pseudomonas putida str. WP8-W18-CRE-01 isolated from wastewater treatment plant effluent.</title>
        <authorList>
            <person name="Sekizuka T."/>
            <person name="Itokawa K."/>
            <person name="Yatsu K."/>
            <person name="Inamine Y."/>
            <person name="Kuroda M."/>
        </authorList>
    </citation>
    <scope>NUCLEOTIDE SEQUENCE [LARGE SCALE GENOMIC DNA]</scope>
    <source>
        <strain evidence="6 7">WP8-W18-CRE-01</strain>
    </source>
</reference>
<keyword evidence="5" id="KW-1133">Transmembrane helix</keyword>
<evidence type="ECO:0000313" key="7">
    <source>
        <dbReference type="Proteomes" id="UP000515680"/>
    </source>
</evidence>
<dbReference type="InterPro" id="IPR036291">
    <property type="entry name" value="NAD(P)-bd_dom_sf"/>
</dbReference>
<dbReference type="GO" id="GO:0016491">
    <property type="term" value="F:oxidoreductase activity"/>
    <property type="evidence" value="ECO:0007669"/>
    <property type="project" value="UniProtKB-KW"/>
</dbReference>
<evidence type="ECO:0000256" key="5">
    <source>
        <dbReference type="SAM" id="Phobius"/>
    </source>
</evidence>
<evidence type="ECO:0000256" key="4">
    <source>
        <dbReference type="SAM" id="MobiDB-lite"/>
    </source>
</evidence>
<dbReference type="PRINTS" id="PR00080">
    <property type="entry name" value="SDRFAMILY"/>
</dbReference>
<evidence type="ECO:0000256" key="1">
    <source>
        <dbReference type="ARBA" id="ARBA00006484"/>
    </source>
</evidence>
<keyword evidence="2" id="KW-0560">Oxidoreductase</keyword>